<dbReference type="InterPro" id="IPR058580">
    <property type="entry name" value="DUF2828"/>
</dbReference>
<feature type="domain" description="DUF7788" evidence="2">
    <location>
        <begin position="205"/>
        <end position="253"/>
    </location>
</feature>
<dbReference type="InterPro" id="IPR011205">
    <property type="entry name" value="UCP015417_vWA"/>
</dbReference>
<keyword evidence="4" id="KW-1185">Reference proteome</keyword>
<proteinExistence type="predicted"/>
<evidence type="ECO:0000259" key="2">
    <source>
        <dbReference type="Pfam" id="PF25043"/>
    </source>
</evidence>
<accession>A0ABC8T701</accession>
<name>A0ABC8T701_9AQUA</name>
<dbReference type="PANTHER" id="PTHR31373">
    <property type="entry name" value="OS06G0652100 PROTEIN"/>
    <property type="match status" value="1"/>
</dbReference>
<dbReference type="EMBL" id="CAUOFW020004347">
    <property type="protein sequence ID" value="CAK9165181.1"/>
    <property type="molecule type" value="Genomic_DNA"/>
</dbReference>
<dbReference type="PIRSF" id="PIRSF015417">
    <property type="entry name" value="T31B5_30_vWA"/>
    <property type="match status" value="1"/>
</dbReference>
<evidence type="ECO:0000259" key="1">
    <source>
        <dbReference type="Pfam" id="PF11443"/>
    </source>
</evidence>
<feature type="domain" description="DUF2828" evidence="1">
    <location>
        <begin position="74"/>
        <end position="139"/>
    </location>
</feature>
<dbReference type="Pfam" id="PF11443">
    <property type="entry name" value="DUF2828"/>
    <property type="match status" value="2"/>
</dbReference>
<protein>
    <submittedName>
        <fullName evidence="3">Uncharacterized protein</fullName>
    </submittedName>
</protein>
<sequence length="255" mass="29240">MKPPRAGMFWRRQGWVKERSPLSRKERKEKKIDMANKAVERYHRDPGYKFLHDRVSDLFADFLNTDIQNLDSGAKFLTRERERFEDYLESVRAGKAKVAAGALLSHLIIALILHDDNGNEVAELQWKRMVSDLAKKGKLKNCLAICDVSGSMCGTPMEVSVALGILVSELSDEPWKGKLITFSPNPELRTIYAQRRNSSNTWTGDMEFDQASANDWETDDQAITRKFRERRYGSCVPEIVFWNVRDSNATHVAKN</sequence>
<dbReference type="Pfam" id="PF25043">
    <property type="entry name" value="DUF7788"/>
    <property type="match status" value="2"/>
</dbReference>
<dbReference type="PANTHER" id="PTHR31373:SF17">
    <property type="entry name" value="OS06G0652100 PROTEIN"/>
    <property type="match status" value="1"/>
</dbReference>
<reference evidence="3 4" key="1">
    <citation type="submission" date="2024-02" db="EMBL/GenBank/DDBJ databases">
        <authorList>
            <person name="Vignale AGUSTIN F."/>
            <person name="Sosa J E."/>
            <person name="Modenutti C."/>
        </authorList>
    </citation>
    <scope>NUCLEOTIDE SEQUENCE [LARGE SCALE GENOMIC DNA]</scope>
</reference>
<comment type="caution">
    <text evidence="3">The sequence shown here is derived from an EMBL/GenBank/DDBJ whole genome shotgun (WGS) entry which is preliminary data.</text>
</comment>
<dbReference type="AlphaFoldDB" id="A0ABC8T701"/>
<dbReference type="Proteomes" id="UP001642360">
    <property type="component" value="Unassembled WGS sequence"/>
</dbReference>
<organism evidence="3 4">
    <name type="scientific">Ilex paraguariensis</name>
    <name type="common">yerba mate</name>
    <dbReference type="NCBI Taxonomy" id="185542"/>
    <lineage>
        <taxon>Eukaryota</taxon>
        <taxon>Viridiplantae</taxon>
        <taxon>Streptophyta</taxon>
        <taxon>Embryophyta</taxon>
        <taxon>Tracheophyta</taxon>
        <taxon>Spermatophyta</taxon>
        <taxon>Magnoliopsida</taxon>
        <taxon>eudicotyledons</taxon>
        <taxon>Gunneridae</taxon>
        <taxon>Pentapetalae</taxon>
        <taxon>asterids</taxon>
        <taxon>campanulids</taxon>
        <taxon>Aquifoliales</taxon>
        <taxon>Aquifoliaceae</taxon>
        <taxon>Ilex</taxon>
    </lineage>
</organism>
<dbReference type="InterPro" id="IPR056690">
    <property type="entry name" value="DUF7788"/>
</dbReference>
<evidence type="ECO:0000313" key="4">
    <source>
        <dbReference type="Proteomes" id="UP001642360"/>
    </source>
</evidence>
<evidence type="ECO:0000313" key="3">
    <source>
        <dbReference type="EMBL" id="CAK9165181.1"/>
    </source>
</evidence>
<feature type="domain" description="DUF7788" evidence="2">
    <location>
        <begin position="141"/>
        <end position="194"/>
    </location>
</feature>
<feature type="domain" description="DUF2828" evidence="1">
    <location>
        <begin position="21"/>
        <end position="73"/>
    </location>
</feature>
<gene>
    <name evidence="3" type="ORF">ILEXP_LOCUS34340</name>
</gene>